<organism evidence="2 3">
    <name type="scientific">Saccharolobus islandicus (strain REY15A)</name>
    <name type="common">Sulfolobus islandicus</name>
    <dbReference type="NCBI Taxonomy" id="930945"/>
    <lineage>
        <taxon>Archaea</taxon>
        <taxon>Thermoproteota</taxon>
        <taxon>Thermoprotei</taxon>
        <taxon>Sulfolobales</taxon>
        <taxon>Sulfolobaceae</taxon>
        <taxon>Saccharolobus</taxon>
    </lineage>
</organism>
<dbReference type="AlphaFoldDB" id="F0NFK3"/>
<dbReference type="EMBL" id="CP002425">
    <property type="protein sequence ID" value="ADX84154.1"/>
    <property type="molecule type" value="Genomic_DNA"/>
</dbReference>
<dbReference type="GeneID" id="15296549"/>
<protein>
    <submittedName>
        <fullName evidence="2">Methyltransferase type 11</fullName>
    </submittedName>
</protein>
<name>F0NFK3_SACI5</name>
<reference evidence="2 3" key="1">
    <citation type="journal article" date="2011" name="J. Bacteriol.">
        <title>Genome analyses of icelandic strains of Sulfolobus islandicus, model organisms for genetic and virus-host interaction studies.</title>
        <authorList>
            <person name="Guo L."/>
            <person name="Brugger K."/>
            <person name="Liu C."/>
            <person name="Shah S.A."/>
            <person name="Zheng H."/>
            <person name="Zhu Y."/>
            <person name="Wang S."/>
            <person name="Lillestol R.K."/>
            <person name="Chen L."/>
            <person name="Frank J."/>
            <person name="Prangishvili D."/>
            <person name="Paulin L."/>
            <person name="She Q."/>
            <person name="Huang L."/>
            <person name="Garrett R.A."/>
        </authorList>
    </citation>
    <scope>NUCLEOTIDE SEQUENCE [LARGE SCALE GENOMIC DNA]</scope>
    <source>
        <strain evidence="2 3">REY15A</strain>
    </source>
</reference>
<keyword evidence="3" id="KW-1185">Reference proteome</keyword>
<dbReference type="SUPFAM" id="SSF53335">
    <property type="entry name" value="S-adenosyl-L-methionine-dependent methyltransferases"/>
    <property type="match status" value="1"/>
</dbReference>
<dbReference type="Gene3D" id="3.40.50.150">
    <property type="entry name" value="Vaccinia Virus protein VP39"/>
    <property type="match status" value="1"/>
</dbReference>
<dbReference type="KEGG" id="sir:SiRe_0059"/>
<keyword evidence="2" id="KW-0808">Transferase</keyword>
<dbReference type="InterPro" id="IPR029063">
    <property type="entry name" value="SAM-dependent_MTases_sf"/>
</dbReference>
<evidence type="ECO:0000313" key="2">
    <source>
        <dbReference type="EMBL" id="ADX84154.1"/>
    </source>
</evidence>
<dbReference type="RefSeq" id="WP_014511783.1">
    <property type="nucleotide sequence ID" value="NC_017276.1"/>
</dbReference>
<keyword evidence="2" id="KW-0489">Methyltransferase</keyword>
<dbReference type="Pfam" id="PF08241">
    <property type="entry name" value="Methyltransf_11"/>
    <property type="match status" value="1"/>
</dbReference>
<gene>
    <name evidence="2" type="ordered locus">SiRe_0059</name>
</gene>
<evidence type="ECO:0000313" key="3">
    <source>
        <dbReference type="Proteomes" id="UP000002664"/>
    </source>
</evidence>
<dbReference type="GO" id="GO:0008757">
    <property type="term" value="F:S-adenosylmethionine-dependent methyltransferase activity"/>
    <property type="evidence" value="ECO:0007669"/>
    <property type="project" value="InterPro"/>
</dbReference>
<dbReference type="Proteomes" id="UP000002664">
    <property type="component" value="Chromosome"/>
</dbReference>
<feature type="domain" description="Methyltransferase type 11" evidence="1">
    <location>
        <begin position="40"/>
        <end position="123"/>
    </location>
</feature>
<dbReference type="CDD" id="cd02440">
    <property type="entry name" value="AdoMet_MTases"/>
    <property type="match status" value="1"/>
</dbReference>
<dbReference type="InterPro" id="IPR013216">
    <property type="entry name" value="Methyltransf_11"/>
</dbReference>
<dbReference type="HOGENOM" id="CLU_037990_14_1_2"/>
<dbReference type="STRING" id="930945.SiRe_0059"/>
<sequence>MRTEDIFNDPKSYKKWYELHNKLYENERKVVRSFNLKDCLDLGSGPGIFHEEIRGKIVSLDISLLMLKESKSDEKVLADALHLPFRDDSFKCIFSSVTVCFIEDVKGFIKEIARVAKERAVICFIARDSPWGEYYEKLGKSGHKYYSYAHFISRRELYVVINDFMKISRIRSTLKDMSETETDETYNDDRGSFICVEAIPKKSEPLSLSLNRHSGADPADPISKLQNLSLYFFLMTILSSKMLLI</sequence>
<proteinExistence type="predicted"/>
<evidence type="ECO:0000259" key="1">
    <source>
        <dbReference type="Pfam" id="PF08241"/>
    </source>
</evidence>
<accession>F0NFK3</accession>
<dbReference type="eggNOG" id="arCOG01773">
    <property type="taxonomic scope" value="Archaea"/>
</dbReference>
<dbReference type="GO" id="GO:0032259">
    <property type="term" value="P:methylation"/>
    <property type="evidence" value="ECO:0007669"/>
    <property type="project" value="UniProtKB-KW"/>
</dbReference>